<reference evidence="2" key="1">
    <citation type="submission" date="2009-10" db="EMBL/GenBank/DDBJ databases">
        <title>Diversity of trophic interactions inside an arsenic-rich microbial ecosystem.</title>
        <authorList>
            <person name="Bertin P.N."/>
            <person name="Heinrich-Salmeron A."/>
            <person name="Pelletier E."/>
            <person name="Goulhen-Chollet F."/>
            <person name="Arsene-Ploetze F."/>
            <person name="Gallien S."/>
            <person name="Calteau A."/>
            <person name="Vallenet D."/>
            <person name="Casiot C."/>
            <person name="Chane-Woon-Ming B."/>
            <person name="Giloteaux L."/>
            <person name="Barakat M."/>
            <person name="Bonnefoy V."/>
            <person name="Bruneel O."/>
            <person name="Chandler M."/>
            <person name="Cleiss J."/>
            <person name="Duran R."/>
            <person name="Elbaz-Poulichet F."/>
            <person name="Fonknechten N."/>
            <person name="Lauga B."/>
            <person name="Mornico D."/>
            <person name="Ortet P."/>
            <person name="Schaeffer C."/>
            <person name="Siguier P."/>
            <person name="Alexander Thil Smith A."/>
            <person name="Van Dorsselaer A."/>
            <person name="Weissenbach J."/>
            <person name="Medigue C."/>
            <person name="Le Paslier D."/>
        </authorList>
    </citation>
    <scope>NUCLEOTIDE SEQUENCE</scope>
</reference>
<dbReference type="PROSITE" id="PS50234">
    <property type="entry name" value="VWFA"/>
    <property type="match status" value="1"/>
</dbReference>
<dbReference type="Gene3D" id="3.40.50.410">
    <property type="entry name" value="von Willebrand factor, type A domain"/>
    <property type="match status" value="1"/>
</dbReference>
<dbReference type="SUPFAM" id="SSF53300">
    <property type="entry name" value="vWA-like"/>
    <property type="match status" value="1"/>
</dbReference>
<accession>E6QIV4</accession>
<protein>
    <recommendedName>
        <fullName evidence="1">VWFA domain-containing protein</fullName>
    </recommendedName>
</protein>
<dbReference type="InterPro" id="IPR017802">
    <property type="entry name" value="VWFA-rel_acidobac-type"/>
</dbReference>
<dbReference type="CDD" id="cd00198">
    <property type="entry name" value="vWFA"/>
    <property type="match status" value="1"/>
</dbReference>
<dbReference type="EMBL" id="CABQ01000074">
    <property type="protein sequence ID" value="CBI07170.1"/>
    <property type="molecule type" value="Genomic_DNA"/>
</dbReference>
<dbReference type="NCBIfam" id="TIGR03436">
    <property type="entry name" value="acidobact_VWFA"/>
    <property type="match status" value="1"/>
</dbReference>
<evidence type="ECO:0000259" key="1">
    <source>
        <dbReference type="PROSITE" id="PS50234"/>
    </source>
</evidence>
<dbReference type="AlphaFoldDB" id="E6QIV4"/>
<dbReference type="Pfam" id="PF00092">
    <property type="entry name" value="VWA"/>
    <property type="match status" value="1"/>
</dbReference>
<proteinExistence type="predicted"/>
<organism evidence="2">
    <name type="scientific">mine drainage metagenome</name>
    <dbReference type="NCBI Taxonomy" id="410659"/>
    <lineage>
        <taxon>unclassified sequences</taxon>
        <taxon>metagenomes</taxon>
        <taxon>ecological metagenomes</taxon>
    </lineage>
</organism>
<dbReference type="SMART" id="SM00327">
    <property type="entry name" value="VWA"/>
    <property type="match status" value="1"/>
</dbReference>
<comment type="caution">
    <text evidence="2">The sequence shown here is derived from an EMBL/GenBank/DDBJ whole genome shotgun (WGS) entry which is preliminary data.</text>
</comment>
<dbReference type="InterPro" id="IPR036465">
    <property type="entry name" value="vWFA_dom_sf"/>
</dbReference>
<evidence type="ECO:0000313" key="2">
    <source>
        <dbReference type="EMBL" id="CBI07170.1"/>
    </source>
</evidence>
<dbReference type="InterPro" id="IPR002035">
    <property type="entry name" value="VWF_A"/>
</dbReference>
<sequence>MAQQQPIDNSSPIPVIHVSSELVLLDAIVADRKTGQLVTTLTANDFTLEEDGIPQKIRYFSQDKLPLSIVLLFDLTQSVQPQLKSLGEGALEILQHLKPEDEVAVMTFSSSTQMLQPFTRDHQSVAAAIQAAARKKSNEGTFLDEDIYEGVDAAMQSTVSGSRRVLVFFTDGTENDANRMTRKIYGKSAPVHLHKGPEAKEKLMQTGVTVSALIDRPIADDAIIAMTMVSPLSYVFGLSPRLDHVARLAAETGGPVLHTSGKQAAAKLATLIEELRGRYTIGYVPSTPQPDGTFCHLKLKLTPAALATHPAPGHCTVQARAGYYRSSINPSPGRAK</sequence>
<feature type="domain" description="VWFA" evidence="1">
    <location>
        <begin position="68"/>
        <end position="275"/>
    </location>
</feature>
<gene>
    <name evidence="2" type="ORF">CARN6_0492</name>
</gene>
<name>E6QIV4_9ZZZZ</name>